<sequence>MRQRSDARRTTGEGVLMDSNEAVSRLEIRDALQRYCRGLDRRDRPVAVSAFHEDSHIVHGHFAGTGPDWVDWLFADPPTDRVGIGDADPALDVVESQQHHLTNQWIDLDGDVAYSEAYFLEYTLTRRGGDRYLTSVGGRYAERYERRDVGWRIAERFAVRDWDSVRLVEARFPGWERSPQGARDRSDPSYRPGLHREGGRP</sequence>
<dbReference type="Pfam" id="PF13577">
    <property type="entry name" value="SnoaL_4"/>
    <property type="match status" value="1"/>
</dbReference>
<evidence type="ECO:0000256" key="1">
    <source>
        <dbReference type="SAM" id="MobiDB-lite"/>
    </source>
</evidence>
<feature type="compositionally biased region" description="Basic and acidic residues" evidence="1">
    <location>
        <begin position="182"/>
        <end position="201"/>
    </location>
</feature>
<dbReference type="OrthoDB" id="1492465at2"/>
<feature type="region of interest" description="Disordered" evidence="1">
    <location>
        <begin position="176"/>
        <end position="201"/>
    </location>
</feature>
<dbReference type="EMBL" id="SMJW01000001">
    <property type="protein sequence ID" value="TDC20349.1"/>
    <property type="molecule type" value="Genomic_DNA"/>
</dbReference>
<dbReference type="Proteomes" id="UP000295431">
    <property type="component" value="Unassembled WGS sequence"/>
</dbReference>
<organism evidence="3 4">
    <name type="scientific">Actinomadura bangladeshensis</name>
    <dbReference type="NCBI Taxonomy" id="453573"/>
    <lineage>
        <taxon>Bacteria</taxon>
        <taxon>Bacillati</taxon>
        <taxon>Actinomycetota</taxon>
        <taxon>Actinomycetes</taxon>
        <taxon>Streptosporangiales</taxon>
        <taxon>Thermomonosporaceae</taxon>
        <taxon>Actinomadura</taxon>
    </lineage>
</organism>
<dbReference type="AlphaFoldDB" id="A0A4R4PDH2"/>
<gene>
    <name evidence="3" type="ORF">E1284_00225</name>
</gene>
<keyword evidence="4" id="KW-1185">Reference proteome</keyword>
<protein>
    <submittedName>
        <fullName evidence="3">Nuclear transport factor 2 family protein</fullName>
    </submittedName>
</protein>
<comment type="caution">
    <text evidence="3">The sequence shown here is derived from an EMBL/GenBank/DDBJ whole genome shotgun (WGS) entry which is preliminary data.</text>
</comment>
<accession>A0A4R4PDH2</accession>
<dbReference type="InterPro" id="IPR037401">
    <property type="entry name" value="SnoaL-like"/>
</dbReference>
<evidence type="ECO:0000259" key="2">
    <source>
        <dbReference type="Pfam" id="PF13577"/>
    </source>
</evidence>
<name>A0A4R4PDH2_9ACTN</name>
<feature type="domain" description="SnoaL-like" evidence="2">
    <location>
        <begin position="23"/>
        <end position="156"/>
    </location>
</feature>
<dbReference type="SUPFAM" id="SSF54427">
    <property type="entry name" value="NTF2-like"/>
    <property type="match status" value="1"/>
</dbReference>
<evidence type="ECO:0000313" key="3">
    <source>
        <dbReference type="EMBL" id="TDC20349.1"/>
    </source>
</evidence>
<dbReference type="InterPro" id="IPR032710">
    <property type="entry name" value="NTF2-like_dom_sf"/>
</dbReference>
<proteinExistence type="predicted"/>
<dbReference type="Gene3D" id="3.10.450.50">
    <property type="match status" value="1"/>
</dbReference>
<evidence type="ECO:0000313" key="4">
    <source>
        <dbReference type="Proteomes" id="UP000295431"/>
    </source>
</evidence>
<reference evidence="3 4" key="1">
    <citation type="submission" date="2019-03" db="EMBL/GenBank/DDBJ databases">
        <title>Draft genome sequences of novel Actinobacteria.</title>
        <authorList>
            <person name="Sahin N."/>
            <person name="Ay H."/>
            <person name="Saygin H."/>
        </authorList>
    </citation>
    <scope>NUCLEOTIDE SEQUENCE [LARGE SCALE GENOMIC DNA]</scope>
    <source>
        <strain evidence="3 4">DSM 45347</strain>
    </source>
</reference>